<dbReference type="SUPFAM" id="SSF52540">
    <property type="entry name" value="P-loop containing nucleoside triphosphate hydrolases"/>
    <property type="match status" value="1"/>
</dbReference>
<evidence type="ECO:0000313" key="17">
    <source>
        <dbReference type="Proteomes" id="UP001549139"/>
    </source>
</evidence>
<dbReference type="AlphaFoldDB" id="A0A7X6RFE1"/>
<evidence type="ECO:0000256" key="4">
    <source>
        <dbReference type="ARBA" id="ARBA00022741"/>
    </source>
</evidence>
<dbReference type="GO" id="GO:0005737">
    <property type="term" value="C:cytoplasm"/>
    <property type="evidence" value="ECO:0007669"/>
    <property type="project" value="UniProtKB-SubCell"/>
</dbReference>
<keyword evidence="5" id="KW-0227">DNA damage</keyword>
<keyword evidence="10" id="KW-0234">DNA repair</keyword>
<evidence type="ECO:0000256" key="2">
    <source>
        <dbReference type="ARBA" id="ARBA00022490"/>
    </source>
</evidence>
<dbReference type="GO" id="GO:0006281">
    <property type="term" value="P:DNA repair"/>
    <property type="evidence" value="ECO:0007669"/>
    <property type="project" value="UniProtKB-KW"/>
</dbReference>
<evidence type="ECO:0000256" key="5">
    <source>
        <dbReference type="ARBA" id="ARBA00022763"/>
    </source>
</evidence>
<evidence type="ECO:0000256" key="11">
    <source>
        <dbReference type="ARBA" id="ARBA00038000"/>
    </source>
</evidence>
<dbReference type="InterPro" id="IPR027417">
    <property type="entry name" value="P-loop_NTPase"/>
</dbReference>
<keyword evidence="17" id="KW-1185">Reference proteome</keyword>
<dbReference type="GO" id="GO:0005524">
    <property type="term" value="F:ATP binding"/>
    <property type="evidence" value="ECO:0007669"/>
    <property type="project" value="UniProtKB-KW"/>
</dbReference>
<keyword evidence="2" id="KW-0963">Cytoplasm</keyword>
<keyword evidence="4" id="KW-0547">Nucleotide-binding</keyword>
<keyword evidence="8" id="KW-0267">Excision nuclease</keyword>
<accession>A0A7X6RFE1</accession>
<dbReference type="PANTHER" id="PTHR43152:SF3">
    <property type="entry name" value="UVRABC SYSTEM PROTEIN A"/>
    <property type="match status" value="1"/>
</dbReference>
<evidence type="ECO:0000256" key="12">
    <source>
        <dbReference type="ARBA" id="ARBA00039316"/>
    </source>
</evidence>
<evidence type="ECO:0000256" key="10">
    <source>
        <dbReference type="ARBA" id="ARBA00023204"/>
    </source>
</evidence>
<sequence>MDLFDRLVDNGAAVIVVEHNLALVSRADYVIDLGPGAGSAGGQVVATGTVRDIVARHADTGSETGRYLSYAGDL</sequence>
<evidence type="ECO:0000256" key="13">
    <source>
        <dbReference type="ARBA" id="ARBA00042156"/>
    </source>
</evidence>
<evidence type="ECO:0000256" key="8">
    <source>
        <dbReference type="ARBA" id="ARBA00022881"/>
    </source>
</evidence>
<dbReference type="Proteomes" id="UP000554284">
    <property type="component" value="Unassembled WGS sequence"/>
</dbReference>
<keyword evidence="6" id="KW-0228">DNA excision</keyword>
<reference evidence="14 17" key="2">
    <citation type="submission" date="2024-06" db="EMBL/GenBank/DDBJ databases">
        <title>Sequencing the genomes of 1000 actinobacteria strains.</title>
        <authorList>
            <person name="Klenk H.-P."/>
        </authorList>
    </citation>
    <scope>NUCLEOTIDE SEQUENCE [LARGE SCALE GENOMIC DNA]</scope>
    <source>
        <strain evidence="14 17">DSM 44265</strain>
    </source>
</reference>
<evidence type="ECO:0000256" key="6">
    <source>
        <dbReference type="ARBA" id="ARBA00022769"/>
    </source>
</evidence>
<dbReference type="Gene3D" id="3.40.50.300">
    <property type="entry name" value="P-loop containing nucleotide triphosphate hydrolases"/>
    <property type="match status" value="1"/>
</dbReference>
<dbReference type="Proteomes" id="UP001549139">
    <property type="component" value="Unassembled WGS sequence"/>
</dbReference>
<organism evidence="15 16">
    <name type="scientific">Corynebacterium mucifaciens</name>
    <dbReference type="NCBI Taxonomy" id="57171"/>
    <lineage>
        <taxon>Bacteria</taxon>
        <taxon>Bacillati</taxon>
        <taxon>Actinomycetota</taxon>
        <taxon>Actinomycetes</taxon>
        <taxon>Mycobacteriales</taxon>
        <taxon>Corynebacteriaceae</taxon>
        <taxon>Corynebacterium</taxon>
    </lineage>
</organism>
<dbReference type="EMBL" id="JBEPNZ010000001">
    <property type="protein sequence ID" value="MET3944350.1"/>
    <property type="molecule type" value="Genomic_DNA"/>
</dbReference>
<proteinExistence type="inferred from homology"/>
<dbReference type="RefSeq" id="WP_168685350.1">
    <property type="nucleotide sequence ID" value="NZ_JAAXPF010000007.1"/>
</dbReference>
<dbReference type="EMBL" id="JAAXPF010000007">
    <property type="protein sequence ID" value="NKY69243.1"/>
    <property type="molecule type" value="Genomic_DNA"/>
</dbReference>
<keyword evidence="3" id="KW-0677">Repeat</keyword>
<comment type="similarity">
    <text evidence="11">Belongs to the ABC transporter superfamily. UvrA family.</text>
</comment>
<name>A0A7X6RFE1_9CORY</name>
<evidence type="ECO:0000256" key="1">
    <source>
        <dbReference type="ARBA" id="ARBA00004496"/>
    </source>
</evidence>
<keyword evidence="7" id="KW-0067">ATP-binding</keyword>
<comment type="subcellular location">
    <subcellularLocation>
        <location evidence="1">Cytoplasm</location>
    </subcellularLocation>
</comment>
<keyword evidence="9" id="KW-0238">DNA-binding</keyword>
<evidence type="ECO:0000256" key="7">
    <source>
        <dbReference type="ARBA" id="ARBA00022840"/>
    </source>
</evidence>
<dbReference type="PANTHER" id="PTHR43152">
    <property type="entry name" value="UVRABC SYSTEM PROTEIN A"/>
    <property type="match status" value="1"/>
</dbReference>
<evidence type="ECO:0000256" key="3">
    <source>
        <dbReference type="ARBA" id="ARBA00022737"/>
    </source>
</evidence>
<reference evidence="15 16" key="1">
    <citation type="submission" date="2020-04" db="EMBL/GenBank/DDBJ databases">
        <title>MicrobeNet Type strains.</title>
        <authorList>
            <person name="Nicholson A.C."/>
        </authorList>
    </citation>
    <scope>NUCLEOTIDE SEQUENCE [LARGE SCALE GENOMIC DNA]</scope>
    <source>
        <strain evidence="15 16">ATCC 700355</strain>
    </source>
</reference>
<evidence type="ECO:0000313" key="14">
    <source>
        <dbReference type="EMBL" id="MET3944350.1"/>
    </source>
</evidence>
<evidence type="ECO:0000256" key="9">
    <source>
        <dbReference type="ARBA" id="ARBA00023125"/>
    </source>
</evidence>
<dbReference type="GO" id="GO:0003677">
    <property type="term" value="F:DNA binding"/>
    <property type="evidence" value="ECO:0007669"/>
    <property type="project" value="UniProtKB-KW"/>
</dbReference>
<protein>
    <recommendedName>
        <fullName evidence="12">UvrABC system protein A</fullName>
    </recommendedName>
    <alternativeName>
        <fullName evidence="13">Excinuclease ABC subunit A</fullName>
    </alternativeName>
</protein>
<gene>
    <name evidence="15" type="ORF">HF989_07645</name>
    <name evidence="14" type="ORF">JOF50_001149</name>
</gene>
<comment type="caution">
    <text evidence="15">The sequence shown here is derived from an EMBL/GenBank/DDBJ whole genome shotgun (WGS) entry which is preliminary data.</text>
</comment>
<evidence type="ECO:0000313" key="16">
    <source>
        <dbReference type="Proteomes" id="UP000554284"/>
    </source>
</evidence>
<dbReference type="GO" id="GO:0004518">
    <property type="term" value="F:nuclease activity"/>
    <property type="evidence" value="ECO:0007669"/>
    <property type="project" value="UniProtKB-KW"/>
</dbReference>
<evidence type="ECO:0000313" key="15">
    <source>
        <dbReference type="EMBL" id="NKY69243.1"/>
    </source>
</evidence>